<protein>
    <submittedName>
        <fullName evidence="1">Uncharacterized protein</fullName>
    </submittedName>
</protein>
<organism evidence="1 2">
    <name type="scientific">Cymbomonas tetramitiformis</name>
    <dbReference type="NCBI Taxonomy" id="36881"/>
    <lineage>
        <taxon>Eukaryota</taxon>
        <taxon>Viridiplantae</taxon>
        <taxon>Chlorophyta</taxon>
        <taxon>Pyramimonadophyceae</taxon>
        <taxon>Pyramimonadales</taxon>
        <taxon>Pyramimonadaceae</taxon>
        <taxon>Cymbomonas</taxon>
    </lineage>
</organism>
<dbReference type="Proteomes" id="UP001190700">
    <property type="component" value="Unassembled WGS sequence"/>
</dbReference>
<dbReference type="SUPFAM" id="SSF51445">
    <property type="entry name" value="(Trans)glycosidases"/>
    <property type="match status" value="1"/>
</dbReference>
<sequence>MGNYNKSYYPPFPDWCMYNESDIESGLWDGERSTQVKPYEYAQLLADFLEYFESEGIFHDILGIENETGFIGEETFKRVLEELNKLAALRNFTIPEKVIAQEGYLPMAHWNRELIAINGTEHWNTAGTHYYSKERDADNKYHRRYVQDSLRWWAQSLPEGMPKWHTEVHWLTFESIEHFLNEDDSPQYIDQIQGLLAVQADLYDMGFSGFAWWSYMNKGNTYEDNVRYQMMQDITRSEMNARPLLMDDHDGKSADLFTLITRALRRDDEITVWVSNNQDVDYEAYKMTLASGELAACSSSEYLTVRYQQWYSTNETEVTKDGGKDWTVNVMEYQWADADILATNAFSLPIPKRTATKITFQVVEGDDPATDDFKFYATEDMQVVQTDPSSDRMGATMKLNNGVCVPPWRLGAPRLPGASGLPASLAP</sequence>
<keyword evidence="2" id="KW-1185">Reference proteome</keyword>
<gene>
    <name evidence="1" type="ORF">CYMTET_3308</name>
</gene>
<accession>A0AAE0H3K0</accession>
<evidence type="ECO:0000313" key="1">
    <source>
        <dbReference type="EMBL" id="KAK3289257.1"/>
    </source>
</evidence>
<comment type="caution">
    <text evidence="1">The sequence shown here is derived from an EMBL/GenBank/DDBJ whole genome shotgun (WGS) entry which is preliminary data.</text>
</comment>
<dbReference type="AlphaFoldDB" id="A0AAE0H3K0"/>
<dbReference type="Gene3D" id="3.20.20.80">
    <property type="entry name" value="Glycosidases"/>
    <property type="match status" value="1"/>
</dbReference>
<dbReference type="EMBL" id="LGRX02000190">
    <property type="protein sequence ID" value="KAK3289257.1"/>
    <property type="molecule type" value="Genomic_DNA"/>
</dbReference>
<name>A0AAE0H3K0_9CHLO</name>
<proteinExistence type="predicted"/>
<evidence type="ECO:0000313" key="2">
    <source>
        <dbReference type="Proteomes" id="UP001190700"/>
    </source>
</evidence>
<feature type="non-terminal residue" evidence="1">
    <location>
        <position position="427"/>
    </location>
</feature>
<dbReference type="InterPro" id="IPR017853">
    <property type="entry name" value="GH"/>
</dbReference>
<reference evidence="1 2" key="1">
    <citation type="journal article" date="2015" name="Genome Biol. Evol.">
        <title>Comparative Genomics of a Bacterivorous Green Alga Reveals Evolutionary Causalities and Consequences of Phago-Mixotrophic Mode of Nutrition.</title>
        <authorList>
            <person name="Burns J.A."/>
            <person name="Paasch A."/>
            <person name="Narechania A."/>
            <person name="Kim E."/>
        </authorList>
    </citation>
    <scope>NUCLEOTIDE SEQUENCE [LARGE SCALE GENOMIC DNA]</scope>
    <source>
        <strain evidence="1 2">PLY_AMNH</strain>
    </source>
</reference>